<name>A0ABY5DQ33_9ACTN</name>
<sequence length="72" mass="8197">MTARGRTHTLRRLVEDGMYAVDPGAVAHAMAVRHAARALQPDLTFRSDEPRSRLRSFRADPHARSFRLTGRR</sequence>
<dbReference type="Proteomes" id="UP001056035">
    <property type="component" value="Chromosome"/>
</dbReference>
<gene>
    <name evidence="1" type="ORF">NBH00_20830</name>
</gene>
<dbReference type="RefSeq" id="WP_254570497.1">
    <property type="nucleotide sequence ID" value="NZ_CP098502.1"/>
</dbReference>
<organism evidence="1 2">
    <name type="scientific">Paraconexibacter antarcticus</name>
    <dbReference type="NCBI Taxonomy" id="2949664"/>
    <lineage>
        <taxon>Bacteria</taxon>
        <taxon>Bacillati</taxon>
        <taxon>Actinomycetota</taxon>
        <taxon>Thermoleophilia</taxon>
        <taxon>Solirubrobacterales</taxon>
        <taxon>Paraconexibacteraceae</taxon>
        <taxon>Paraconexibacter</taxon>
    </lineage>
</organism>
<evidence type="ECO:0000313" key="1">
    <source>
        <dbReference type="EMBL" id="UTI63776.1"/>
    </source>
</evidence>
<reference evidence="1 2" key="1">
    <citation type="submission" date="2022-06" db="EMBL/GenBank/DDBJ databases">
        <title>Paraconexibacter antarcticus.</title>
        <authorList>
            <person name="Kim C.S."/>
        </authorList>
    </citation>
    <scope>NUCLEOTIDE SEQUENCE [LARGE SCALE GENOMIC DNA]</scope>
    <source>
        <strain evidence="1 2">02-257</strain>
    </source>
</reference>
<evidence type="ECO:0000313" key="2">
    <source>
        <dbReference type="Proteomes" id="UP001056035"/>
    </source>
</evidence>
<accession>A0ABY5DQ33</accession>
<protein>
    <submittedName>
        <fullName evidence="1">Uncharacterized protein</fullName>
    </submittedName>
</protein>
<proteinExistence type="predicted"/>
<keyword evidence="2" id="KW-1185">Reference proteome</keyword>
<dbReference type="EMBL" id="CP098502">
    <property type="protein sequence ID" value="UTI63776.1"/>
    <property type="molecule type" value="Genomic_DNA"/>
</dbReference>